<name>A0A292PSU2_9PEZI</name>
<accession>A0A292PSU2</accession>
<protein>
    <recommendedName>
        <fullName evidence="3">Ubiquitin-like domain-containing protein</fullName>
    </recommendedName>
</protein>
<proteinExistence type="predicted"/>
<keyword evidence="2" id="KW-1185">Reference proteome</keyword>
<evidence type="ECO:0000313" key="2">
    <source>
        <dbReference type="Proteomes" id="UP001412239"/>
    </source>
</evidence>
<reference evidence="1" key="1">
    <citation type="submission" date="2015-10" db="EMBL/GenBank/DDBJ databases">
        <authorList>
            <person name="Regsiter A."/>
            <person name="william w."/>
        </authorList>
    </citation>
    <scope>NUCLEOTIDE SEQUENCE</scope>
    <source>
        <strain evidence="1">Montdore</strain>
    </source>
</reference>
<gene>
    <name evidence="1" type="ORF">GSTUAT00005741001</name>
</gene>
<dbReference type="Proteomes" id="UP001412239">
    <property type="component" value="Unassembled WGS sequence"/>
</dbReference>
<organism evidence="1 2">
    <name type="scientific">Tuber aestivum</name>
    <name type="common">summer truffle</name>
    <dbReference type="NCBI Taxonomy" id="59557"/>
    <lineage>
        <taxon>Eukaryota</taxon>
        <taxon>Fungi</taxon>
        <taxon>Dikarya</taxon>
        <taxon>Ascomycota</taxon>
        <taxon>Pezizomycotina</taxon>
        <taxon>Pezizomycetes</taxon>
        <taxon>Pezizales</taxon>
        <taxon>Tuberaceae</taxon>
        <taxon>Tuber</taxon>
    </lineage>
</organism>
<dbReference type="EMBL" id="LN891054">
    <property type="protein sequence ID" value="CUS10194.1"/>
    <property type="molecule type" value="Genomic_DNA"/>
</dbReference>
<evidence type="ECO:0008006" key="3">
    <source>
        <dbReference type="Google" id="ProtNLM"/>
    </source>
</evidence>
<sequence length="263" mass="29520">MFNMDVMEFFTAGINPPPSTPLHQSPVIEPQRAITPTISVLDIDEDNGEVRHHHFGIGSRDKLAVVTYVAKKRDEFPPACDISTYWSVPRKAIATYADLVKTATQLGLPRNSKFTILLSNGLQVHPSFWTHHVNDEDIVYIRFSPERPVFLMPPPAYTPIHQHYIKVTIDGLWADCSEANPQRLLIVCKSGTPLTTGEIHSRVLDAANRIVTQCRYAVEPKGKALAGFEMFVPEVGPIDEKMELDVIKMVEEGVEMQCTAIWN</sequence>
<evidence type="ECO:0000313" key="1">
    <source>
        <dbReference type="EMBL" id="CUS10194.1"/>
    </source>
</evidence>
<dbReference type="AlphaFoldDB" id="A0A292PSU2"/>